<feature type="region of interest" description="Disordered" evidence="1">
    <location>
        <begin position="563"/>
        <end position="587"/>
    </location>
</feature>
<feature type="compositionally biased region" description="Low complexity" evidence="1">
    <location>
        <begin position="527"/>
        <end position="536"/>
    </location>
</feature>
<dbReference type="SUPFAM" id="SSF47473">
    <property type="entry name" value="EF-hand"/>
    <property type="match status" value="1"/>
</dbReference>
<feature type="compositionally biased region" description="Polar residues" evidence="1">
    <location>
        <begin position="856"/>
        <end position="868"/>
    </location>
</feature>
<feature type="region of interest" description="Disordered" evidence="1">
    <location>
        <begin position="784"/>
        <end position="868"/>
    </location>
</feature>
<keyword evidence="4" id="KW-1185">Reference proteome</keyword>
<feature type="domain" description="EF-hand" evidence="2">
    <location>
        <begin position="341"/>
        <end position="376"/>
    </location>
</feature>
<name>A0A176WT52_MARPO</name>
<evidence type="ECO:0000313" key="3">
    <source>
        <dbReference type="EMBL" id="OAE35486.1"/>
    </source>
</evidence>
<feature type="compositionally biased region" description="Basic and acidic residues" evidence="1">
    <location>
        <begin position="843"/>
        <end position="855"/>
    </location>
</feature>
<dbReference type="Proteomes" id="UP000077202">
    <property type="component" value="Unassembled WGS sequence"/>
</dbReference>
<feature type="region of interest" description="Disordered" evidence="1">
    <location>
        <begin position="250"/>
        <end position="271"/>
    </location>
</feature>
<feature type="region of interest" description="Disordered" evidence="1">
    <location>
        <begin position="527"/>
        <end position="549"/>
    </location>
</feature>
<evidence type="ECO:0000313" key="4">
    <source>
        <dbReference type="Proteomes" id="UP000077202"/>
    </source>
</evidence>
<dbReference type="PROSITE" id="PS50222">
    <property type="entry name" value="EF_HAND_2"/>
    <property type="match status" value="1"/>
</dbReference>
<evidence type="ECO:0000259" key="2">
    <source>
        <dbReference type="PROSITE" id="PS50222"/>
    </source>
</evidence>
<gene>
    <name evidence="3" type="ORF">AXG93_2189s1200</name>
</gene>
<protein>
    <recommendedName>
        <fullName evidence="2">EF-hand domain-containing protein</fullName>
    </recommendedName>
</protein>
<reference evidence="3" key="1">
    <citation type="submission" date="2016-03" db="EMBL/GenBank/DDBJ databases">
        <title>Mechanisms controlling the formation of the plant cell surface in tip-growing cells are functionally conserved among land plants.</title>
        <authorList>
            <person name="Honkanen S."/>
            <person name="Jones V.A."/>
            <person name="Morieri G."/>
            <person name="Champion C."/>
            <person name="Hetherington A.J."/>
            <person name="Kelly S."/>
            <person name="Saint-Marcoux D."/>
            <person name="Proust H."/>
            <person name="Prescott H."/>
            <person name="Dolan L."/>
        </authorList>
    </citation>
    <scope>NUCLEOTIDE SEQUENCE [LARGE SCALE GENOMIC DNA]</scope>
    <source>
        <tissue evidence="3">Whole gametophyte</tissue>
    </source>
</reference>
<evidence type="ECO:0000256" key="1">
    <source>
        <dbReference type="SAM" id="MobiDB-lite"/>
    </source>
</evidence>
<sequence length="933" mass="104248">MEFRQGDESRSKWLEGRDEPSKKIHVVDTMPDLHYDTTLKSMYMDVVRPANDHRLLRSCKTGLLLRDNETIHCPCTLDTGGIAGAQVPPLYKFTNRGPNACQTLAKCWADLEKSTPRALIPEHVNKPCTILEAKDIKGASPHPKNMKVGKEARDTNPMEPLYCLPSFVEPWIPLPKFVRDSLNVGDIPGTRPSSRHKRLERGSQLSVSDIEGCRPGWRPFHRRKSGKESRNLCLEVEDISGPFEERAVRPSTSEVYREAEGSHPKKLTRTRNIGTPRDLRLKIDDIKGTYAGSGTWEDGTRRRKEFANIHTLDEKEQKDAQDSALQFLRTRMQDQIKLKQLSSKDVASTFELLDRQKSGKLDINEVDRAFKTLRLNVCPSDLKSISKAFVHPNGDGYLDYWKLVQHMVPLLPKKHGAGWDDSNNVGRSVDQGIVSPVRNKPCYDPSWVPDFLANHRVQGSVNEFQPFNSGRPISVSKYLKDPGSDQRAPLGRSSEPVDVATQSTKVSNWAQGVQFTQQATPKTSQMQTTISQIQSKSDIRPATVSKHERDLESIQCPNFRTTFETGHAVSPPSKRPTGIEENHSGQLSDDLNSHMAADIFREVPVLSVLQECEPQPAQISKDAHFQEIVPGKVGKVRRRDDTLFSMLGPPREGPPVNISSEQIFDKVKGLNNHDVKPLPIGGPFWPGHVEVLPENLAPPSPKFSARVGPLLMGVPFWPGPDKSQPTPRASLRKDYPVPPLFSQVHSDVEKKLNTWVDRVGDADATLTFVGQGNRVLSRSGMKGNAFCRPGSAPVDYRPDSIRAGGRPQTPSTWAHPSVADEWGSRSHSGEPRPQTVNSLVRDSPVEHPKPAKTENRSLSQNRRPSTAQACIRNVSSESWFPSPRAFADKINGMRRNYQAQGNDLRGPNKASSISEQRLYAQLKDDINAVRLLR</sequence>
<dbReference type="EMBL" id="LVLJ01000170">
    <property type="protein sequence ID" value="OAE35486.1"/>
    <property type="molecule type" value="Genomic_DNA"/>
</dbReference>
<comment type="caution">
    <text evidence="3">The sequence shown here is derived from an EMBL/GenBank/DDBJ whole genome shotgun (WGS) entry which is preliminary data.</text>
</comment>
<organism evidence="3 4">
    <name type="scientific">Marchantia polymorpha subsp. ruderalis</name>
    <dbReference type="NCBI Taxonomy" id="1480154"/>
    <lineage>
        <taxon>Eukaryota</taxon>
        <taxon>Viridiplantae</taxon>
        <taxon>Streptophyta</taxon>
        <taxon>Embryophyta</taxon>
        <taxon>Marchantiophyta</taxon>
        <taxon>Marchantiopsida</taxon>
        <taxon>Marchantiidae</taxon>
        <taxon>Marchantiales</taxon>
        <taxon>Marchantiaceae</taxon>
        <taxon>Marchantia</taxon>
    </lineage>
</organism>
<proteinExistence type="predicted"/>
<accession>A0A176WT52</accession>
<dbReference type="AlphaFoldDB" id="A0A176WT52"/>
<dbReference type="InterPro" id="IPR002048">
    <property type="entry name" value="EF_hand_dom"/>
</dbReference>
<dbReference type="Gene3D" id="1.10.238.10">
    <property type="entry name" value="EF-hand"/>
    <property type="match status" value="1"/>
</dbReference>
<dbReference type="PANTHER" id="PTHR38130">
    <property type="entry name" value="EF-HAND DOMAIN-CONTAINING PROTEIN"/>
    <property type="match status" value="1"/>
</dbReference>
<dbReference type="GO" id="GO:0005509">
    <property type="term" value="F:calcium ion binding"/>
    <property type="evidence" value="ECO:0007669"/>
    <property type="project" value="InterPro"/>
</dbReference>
<dbReference type="InterPro" id="IPR011992">
    <property type="entry name" value="EF-hand-dom_pair"/>
</dbReference>
<dbReference type="PANTHER" id="PTHR38130:SF1">
    <property type="entry name" value="EF-HAND DOMAIN-CONTAINING PROTEIN"/>
    <property type="match status" value="1"/>
</dbReference>